<evidence type="ECO:0000313" key="10">
    <source>
        <dbReference type="Proteomes" id="UP000515960"/>
    </source>
</evidence>
<evidence type="ECO:0000256" key="5">
    <source>
        <dbReference type="ARBA" id="ARBA00022741"/>
    </source>
</evidence>
<evidence type="ECO:0000256" key="2">
    <source>
        <dbReference type="ARBA" id="ARBA00005417"/>
    </source>
</evidence>
<keyword evidence="10" id="KW-1185">Reference proteome</keyword>
<dbReference type="InterPro" id="IPR050388">
    <property type="entry name" value="ABC_Ni/Peptide_Import"/>
</dbReference>
<evidence type="ECO:0000256" key="7">
    <source>
        <dbReference type="ARBA" id="ARBA00023136"/>
    </source>
</evidence>
<evidence type="ECO:0000256" key="6">
    <source>
        <dbReference type="ARBA" id="ARBA00022840"/>
    </source>
</evidence>
<organism evidence="9 10">
    <name type="scientific">Oscillibacter hominis</name>
    <dbReference type="NCBI Taxonomy" id="2763056"/>
    <lineage>
        <taxon>Bacteria</taxon>
        <taxon>Bacillati</taxon>
        <taxon>Bacillota</taxon>
        <taxon>Clostridia</taxon>
        <taxon>Eubacteriales</taxon>
        <taxon>Oscillospiraceae</taxon>
        <taxon>Oscillibacter</taxon>
    </lineage>
</organism>
<dbReference type="GO" id="GO:0015833">
    <property type="term" value="P:peptide transport"/>
    <property type="evidence" value="ECO:0007669"/>
    <property type="project" value="InterPro"/>
</dbReference>
<keyword evidence="6 9" id="KW-0067">ATP-binding</keyword>
<keyword evidence="4" id="KW-1003">Cell membrane</keyword>
<reference evidence="9 10" key="1">
    <citation type="submission" date="2020-08" db="EMBL/GenBank/DDBJ databases">
        <authorList>
            <person name="Liu C."/>
            <person name="Sun Q."/>
        </authorList>
    </citation>
    <scope>NUCLEOTIDE SEQUENCE [LARGE SCALE GENOMIC DNA]</scope>
    <source>
        <strain evidence="9 10">NSJ-62</strain>
    </source>
</reference>
<evidence type="ECO:0000256" key="4">
    <source>
        <dbReference type="ARBA" id="ARBA00022475"/>
    </source>
</evidence>
<keyword evidence="5" id="KW-0547">Nucleotide-binding</keyword>
<dbReference type="GO" id="GO:0005524">
    <property type="term" value="F:ATP binding"/>
    <property type="evidence" value="ECO:0007669"/>
    <property type="project" value="UniProtKB-KW"/>
</dbReference>
<accession>A0A7G9B5Z7</accession>
<dbReference type="PANTHER" id="PTHR43297">
    <property type="entry name" value="OLIGOPEPTIDE TRANSPORT ATP-BINDING PROTEIN APPD"/>
    <property type="match status" value="1"/>
</dbReference>
<dbReference type="GO" id="GO:0005886">
    <property type="term" value="C:plasma membrane"/>
    <property type="evidence" value="ECO:0007669"/>
    <property type="project" value="UniProtKB-SubCell"/>
</dbReference>
<name>A0A7G9B5Z7_9FIRM</name>
<evidence type="ECO:0000256" key="3">
    <source>
        <dbReference type="ARBA" id="ARBA00022448"/>
    </source>
</evidence>
<dbReference type="Proteomes" id="UP000515960">
    <property type="component" value="Chromosome"/>
</dbReference>
<dbReference type="SUPFAM" id="SSF52540">
    <property type="entry name" value="P-loop containing nucleoside triphosphate hydrolases"/>
    <property type="match status" value="1"/>
</dbReference>
<dbReference type="KEGG" id="ohi:H8790_02755"/>
<dbReference type="NCBIfam" id="TIGR01727">
    <property type="entry name" value="oligo_HPY"/>
    <property type="match status" value="1"/>
</dbReference>
<dbReference type="Pfam" id="PF00005">
    <property type="entry name" value="ABC_tran"/>
    <property type="match status" value="1"/>
</dbReference>
<evidence type="ECO:0000259" key="8">
    <source>
        <dbReference type="PROSITE" id="PS50893"/>
    </source>
</evidence>
<keyword evidence="7" id="KW-0472">Membrane</keyword>
<keyword evidence="3" id="KW-0813">Transport</keyword>
<gene>
    <name evidence="9" type="ORF">H8790_02755</name>
</gene>
<comment type="subcellular location">
    <subcellularLocation>
        <location evidence="1">Cell membrane</location>
        <topology evidence="1">Peripheral membrane protein</topology>
    </subcellularLocation>
</comment>
<sequence length="339" mass="37644">MITQGDKIQTQRSTVDSDAAVLQISGLRTCLETRKGKLYPVDGVDLDIPKGKIIGLVGESGCGKSMMANSVMGLLPKGGYIAEGGIRFCGNDFLAYTAEQRRKLYGDRITLIFQEPMSSLNPVIKVGPQVSEVLMLHKELSREEAKNQVIEMFRSVGIPEPERRYGCYPHELSGGLRQRVMISAAMICRPDLLIADEPTTALDVTIEAQILQLMRRLQQEAGTSVLLITHDLGVVAEICDWVYVMYAGKIVEAADVYELFHNPKHPYTRGLLGSLPSRNTEKRLQSIPGTVPMLAEMPQGCRFAPRCQYAEESCRQAFPLAAQVHEGHRVSCWMFQKEA</sequence>
<protein>
    <submittedName>
        <fullName evidence="9">ABC transporter ATP-binding protein</fullName>
    </submittedName>
</protein>
<dbReference type="Pfam" id="PF08352">
    <property type="entry name" value="oligo_HPY"/>
    <property type="match status" value="1"/>
</dbReference>
<feature type="domain" description="ABC transporter" evidence="8">
    <location>
        <begin position="22"/>
        <end position="272"/>
    </location>
</feature>
<evidence type="ECO:0000256" key="1">
    <source>
        <dbReference type="ARBA" id="ARBA00004202"/>
    </source>
</evidence>
<dbReference type="InterPro" id="IPR027417">
    <property type="entry name" value="P-loop_NTPase"/>
</dbReference>
<dbReference type="PANTHER" id="PTHR43297:SF2">
    <property type="entry name" value="DIPEPTIDE TRANSPORT ATP-BINDING PROTEIN DPPD"/>
    <property type="match status" value="1"/>
</dbReference>
<dbReference type="GO" id="GO:0016887">
    <property type="term" value="F:ATP hydrolysis activity"/>
    <property type="evidence" value="ECO:0007669"/>
    <property type="project" value="InterPro"/>
</dbReference>
<dbReference type="AlphaFoldDB" id="A0A7G9B5Z7"/>
<dbReference type="Gene3D" id="3.40.50.300">
    <property type="entry name" value="P-loop containing nucleotide triphosphate hydrolases"/>
    <property type="match status" value="1"/>
</dbReference>
<dbReference type="PROSITE" id="PS50893">
    <property type="entry name" value="ABC_TRANSPORTER_2"/>
    <property type="match status" value="1"/>
</dbReference>
<proteinExistence type="inferred from homology"/>
<dbReference type="SMART" id="SM00382">
    <property type="entry name" value="AAA"/>
    <property type="match status" value="1"/>
</dbReference>
<dbReference type="InterPro" id="IPR003439">
    <property type="entry name" value="ABC_transporter-like_ATP-bd"/>
</dbReference>
<dbReference type="EMBL" id="CP060490">
    <property type="protein sequence ID" value="QNL44978.1"/>
    <property type="molecule type" value="Genomic_DNA"/>
</dbReference>
<dbReference type="InterPro" id="IPR003593">
    <property type="entry name" value="AAA+_ATPase"/>
</dbReference>
<dbReference type="InterPro" id="IPR013563">
    <property type="entry name" value="Oligopep_ABC_C"/>
</dbReference>
<evidence type="ECO:0000313" key="9">
    <source>
        <dbReference type="EMBL" id="QNL44978.1"/>
    </source>
</evidence>
<comment type="similarity">
    <text evidence="2">Belongs to the ABC transporter superfamily.</text>
</comment>
<dbReference type="FunFam" id="3.40.50.300:FF:000016">
    <property type="entry name" value="Oligopeptide ABC transporter ATP-binding component"/>
    <property type="match status" value="1"/>
</dbReference>
<dbReference type="CDD" id="cd03257">
    <property type="entry name" value="ABC_NikE_OppD_transporters"/>
    <property type="match status" value="1"/>
</dbReference>